<proteinExistence type="predicted"/>
<accession>A0AAW2ERT0</accession>
<name>A0AAW2ERT0_9HYME</name>
<reference evidence="1 2" key="1">
    <citation type="submission" date="2023-03" db="EMBL/GenBank/DDBJ databases">
        <title>High recombination rates correlate with genetic variation in Cardiocondyla obscurior ants.</title>
        <authorList>
            <person name="Errbii M."/>
        </authorList>
    </citation>
    <scope>NUCLEOTIDE SEQUENCE [LARGE SCALE GENOMIC DNA]</scope>
    <source>
        <strain evidence="1">Alpha-2009</strain>
        <tissue evidence="1">Whole body</tissue>
    </source>
</reference>
<protein>
    <submittedName>
        <fullName evidence="1">Uncharacterized protein</fullName>
    </submittedName>
</protein>
<gene>
    <name evidence="1" type="ORF">PUN28_015822</name>
</gene>
<keyword evidence="2" id="KW-1185">Reference proteome</keyword>
<evidence type="ECO:0000313" key="2">
    <source>
        <dbReference type="Proteomes" id="UP001430953"/>
    </source>
</evidence>
<dbReference type="AlphaFoldDB" id="A0AAW2ERT0"/>
<comment type="caution">
    <text evidence="1">The sequence shown here is derived from an EMBL/GenBank/DDBJ whole genome shotgun (WGS) entry which is preliminary data.</text>
</comment>
<evidence type="ECO:0000313" key="1">
    <source>
        <dbReference type="EMBL" id="KAL0105590.1"/>
    </source>
</evidence>
<dbReference type="Proteomes" id="UP001430953">
    <property type="component" value="Unassembled WGS sequence"/>
</dbReference>
<organism evidence="1 2">
    <name type="scientific">Cardiocondyla obscurior</name>
    <dbReference type="NCBI Taxonomy" id="286306"/>
    <lineage>
        <taxon>Eukaryota</taxon>
        <taxon>Metazoa</taxon>
        <taxon>Ecdysozoa</taxon>
        <taxon>Arthropoda</taxon>
        <taxon>Hexapoda</taxon>
        <taxon>Insecta</taxon>
        <taxon>Pterygota</taxon>
        <taxon>Neoptera</taxon>
        <taxon>Endopterygota</taxon>
        <taxon>Hymenoptera</taxon>
        <taxon>Apocrita</taxon>
        <taxon>Aculeata</taxon>
        <taxon>Formicoidea</taxon>
        <taxon>Formicidae</taxon>
        <taxon>Myrmicinae</taxon>
        <taxon>Cardiocondyla</taxon>
    </lineage>
</organism>
<sequence>MRKRRAVRHVLRDLDVVLAPIKRGRLIVDVLNRHGRLGRRYRQVVVAGYAVDQLAGLHDQGEHARRVLKRFSVQRLRRPQLACVVVQQEIIKRIYGKDSFETRDVGPSSKSSFYVASLCHRLWLSRSLRGSRSDRPRARRL</sequence>
<dbReference type="EMBL" id="JADYXP020000018">
    <property type="protein sequence ID" value="KAL0105590.1"/>
    <property type="molecule type" value="Genomic_DNA"/>
</dbReference>